<sequence>MTSPAQPSAARGCLTAVASILMLLIGLVLLAPGLLCLITERNLPGLFAALALGAVVLGLFLVLAAIRLMMPRRHG</sequence>
<feature type="transmembrane region" description="Helical" evidence="1">
    <location>
        <begin position="12"/>
        <end position="34"/>
    </location>
</feature>
<dbReference type="Proteomes" id="UP000886476">
    <property type="component" value="Unassembled WGS sequence"/>
</dbReference>
<evidence type="ECO:0000313" key="3">
    <source>
        <dbReference type="Proteomes" id="UP000886476"/>
    </source>
</evidence>
<organism evidence="2 3">
    <name type="scientific">Bradyrhizobium aeschynomenes</name>
    <dbReference type="NCBI Taxonomy" id="2734909"/>
    <lineage>
        <taxon>Bacteria</taxon>
        <taxon>Pseudomonadati</taxon>
        <taxon>Pseudomonadota</taxon>
        <taxon>Alphaproteobacteria</taxon>
        <taxon>Hyphomicrobiales</taxon>
        <taxon>Nitrobacteraceae</taxon>
        <taxon>Bradyrhizobium</taxon>
    </lineage>
</organism>
<keyword evidence="3" id="KW-1185">Reference proteome</keyword>
<comment type="caution">
    <text evidence="2">The sequence shown here is derived from an EMBL/GenBank/DDBJ whole genome shotgun (WGS) entry which is preliminary data.</text>
</comment>
<proteinExistence type="predicted"/>
<evidence type="ECO:0000256" key="1">
    <source>
        <dbReference type="SAM" id="Phobius"/>
    </source>
</evidence>
<protein>
    <submittedName>
        <fullName evidence="2">Uncharacterized protein</fullName>
    </submittedName>
</protein>
<gene>
    <name evidence="2" type="ORF">HL667_23395</name>
</gene>
<feature type="transmembrane region" description="Helical" evidence="1">
    <location>
        <begin position="46"/>
        <end position="66"/>
    </location>
</feature>
<name>A0ABX2CIC5_9BRAD</name>
<dbReference type="RefSeq" id="WP_172112831.1">
    <property type="nucleotide sequence ID" value="NZ_JABFDM010000010.1"/>
</dbReference>
<dbReference type="EMBL" id="JABFDN010000008">
    <property type="protein sequence ID" value="NPU67966.1"/>
    <property type="molecule type" value="Genomic_DNA"/>
</dbReference>
<keyword evidence="1" id="KW-0812">Transmembrane</keyword>
<accession>A0ABX2CIC5</accession>
<keyword evidence="1" id="KW-0472">Membrane</keyword>
<evidence type="ECO:0000313" key="2">
    <source>
        <dbReference type="EMBL" id="NPU67966.1"/>
    </source>
</evidence>
<keyword evidence="1" id="KW-1133">Transmembrane helix</keyword>
<reference evidence="2" key="1">
    <citation type="submission" date="2020-05" db="EMBL/GenBank/DDBJ databases">
        <title>Nod-independent and nitrogen-fixing Bradyrhizobium aeschynomene sp. nov. isolated from nodules of Aeschynomene indica.</title>
        <authorList>
            <person name="Zhang Z."/>
        </authorList>
    </citation>
    <scope>NUCLEOTIDE SEQUENCE</scope>
    <source>
        <strain evidence="2">83012</strain>
    </source>
</reference>